<proteinExistence type="inferred from homology"/>
<comment type="subcellular location">
    <subcellularLocation>
        <location evidence="1">Mitochondrion</location>
    </subcellularLocation>
</comment>
<dbReference type="GeneID" id="43958635"/>
<gene>
    <name evidence="7" type="primary">RPS3</name>
</gene>
<dbReference type="InterPro" id="IPR007980">
    <property type="entry name" value="Ribosomal_uS3m_fun"/>
</dbReference>
<evidence type="ECO:0000256" key="6">
    <source>
        <dbReference type="ARBA" id="ARBA00035157"/>
    </source>
</evidence>
<comment type="similarity">
    <text evidence="2">Belongs to the universal ribosomal protein uS3 family.</text>
</comment>
<evidence type="ECO:0000256" key="4">
    <source>
        <dbReference type="ARBA" id="ARBA00023128"/>
    </source>
</evidence>
<evidence type="ECO:0000256" key="5">
    <source>
        <dbReference type="ARBA" id="ARBA00023274"/>
    </source>
</evidence>
<dbReference type="Pfam" id="PF05316">
    <property type="entry name" value="VAR1"/>
    <property type="match status" value="1"/>
</dbReference>
<dbReference type="EMBL" id="MK637641">
    <property type="protein sequence ID" value="QHR85469.1"/>
    <property type="molecule type" value="Genomic_DNA"/>
</dbReference>
<name>A0A6B9XP32_9PEZI</name>
<accession>A0A6B9XP32</accession>
<keyword evidence="3 7" id="KW-0689">Ribosomal protein</keyword>
<evidence type="ECO:0000256" key="3">
    <source>
        <dbReference type="ARBA" id="ARBA00022980"/>
    </source>
</evidence>
<dbReference type="GO" id="GO:0005739">
    <property type="term" value="C:mitochondrion"/>
    <property type="evidence" value="ECO:0007669"/>
    <property type="project" value="UniProtKB-SubCell"/>
</dbReference>
<evidence type="ECO:0000313" key="7">
    <source>
        <dbReference type="EMBL" id="QHR85469.1"/>
    </source>
</evidence>
<keyword evidence="5" id="KW-0687">Ribonucleoprotein</keyword>
<dbReference type="AlphaFoldDB" id="A0A6B9XP32"/>
<reference evidence="7" key="1">
    <citation type="journal article" date="2019" name="Mitochondrial DNA Part B Resour">
        <title>The complete mitogenome of Sydowia polyspora.</title>
        <authorList>
            <person name="Eo J.-K."/>
            <person name="Park E.-S."/>
        </authorList>
    </citation>
    <scope>NUCLEOTIDE SEQUENCE</scope>
    <source>
        <tissue evidence="7">Mycelium</tissue>
    </source>
</reference>
<evidence type="ECO:0000256" key="2">
    <source>
        <dbReference type="ARBA" id="ARBA00010761"/>
    </source>
</evidence>
<protein>
    <recommendedName>
        <fullName evidence="6">Small ribosomal subunit protein uS3m</fullName>
    </recommendedName>
</protein>
<dbReference type="GO" id="GO:0003735">
    <property type="term" value="F:structural constituent of ribosome"/>
    <property type="evidence" value="ECO:0007669"/>
    <property type="project" value="InterPro"/>
</dbReference>
<organism evidence="7">
    <name type="scientific">Sydowia polyspora</name>
    <dbReference type="NCBI Taxonomy" id="64499"/>
    <lineage>
        <taxon>Eukaryota</taxon>
        <taxon>Fungi</taxon>
        <taxon>Dikarya</taxon>
        <taxon>Ascomycota</taxon>
        <taxon>Pezizomycotina</taxon>
        <taxon>Dothideomycetes</taxon>
        <taxon>Dothideomycetidae</taxon>
        <taxon>Dothideales</taxon>
        <taxon>Dothioraceae</taxon>
        <taxon>Sydowia</taxon>
    </lineage>
</organism>
<dbReference type="GO" id="GO:0005840">
    <property type="term" value="C:ribosome"/>
    <property type="evidence" value="ECO:0007669"/>
    <property type="project" value="UniProtKB-KW"/>
</dbReference>
<evidence type="ECO:0000256" key="1">
    <source>
        <dbReference type="ARBA" id="ARBA00004173"/>
    </source>
</evidence>
<sequence length="705" mass="83446">MLNLFNKKTKNTNPEQKKLNFFLDDISNKSNEGVTRHYPPANQEWFNSIYSFNKNFIKTLPIVDKIVNKLIKSYFNLSPLYNNKKSSRVQVRFKRLSLNRILVSRAEMKHTNNKVIVTVYLYNKNKKFYLYKLKNLYKTFLFRVADASKKIRSKVSRPLASHTKTSNSNSTKATFANSFFNEKKTVLGKSGENKGYKRLVLTLLPKKSLNKFSSKRFKKSHKSLAAIKTNYYINFTNLTKRNLSKFLFNLNNTALKNKYKTLIRKYYFLLSNNKLNTINNKNYFLNYVNLAKTKSSVNTDKNIYTSNLYESVKNTFFTTRRNNNYYKLFDNNKVKKSVAAFESIFALNNVRKPRNIKNFIYKLRNLHKLFFISKMYNFNPSNNVVLNNGLKKRNFLLRNLHNILKNKSSLIRKINYISSKGLRILKKARKNKNFLLKTLKWNNKNFINYETKYYKNFINKSYRKEILYLYYVKMLSLNNNKFKNWFILGLKRIISKIYQKKVEFNFVNLKYLHLNSDIFSESIAIKLRNRENRLLKVLKKALKLVKLPSLNKLSFYDKKNNSQSAFALNKYHTLNINSYISMFKDKDILHELLYKIFPHYMDKIESAIYSQRKNSLQENILNSTKHKNIYGVRLEATGRLSRRLTASRSVFKLKYKGSLKNIDSSYKNLSTVMLRGNTKSNIQLTKISNKTRNGAFGLKGWISSY</sequence>
<dbReference type="RefSeq" id="YP_009728692.1">
    <property type="nucleotide sequence ID" value="NC_045905.1"/>
</dbReference>
<geneLocation type="mitochondrion" evidence="7"/>
<dbReference type="GO" id="GO:0006412">
    <property type="term" value="P:translation"/>
    <property type="evidence" value="ECO:0007669"/>
    <property type="project" value="InterPro"/>
</dbReference>
<dbReference type="GO" id="GO:1990904">
    <property type="term" value="C:ribonucleoprotein complex"/>
    <property type="evidence" value="ECO:0007669"/>
    <property type="project" value="UniProtKB-KW"/>
</dbReference>
<keyword evidence="4 7" id="KW-0496">Mitochondrion</keyword>